<dbReference type="NCBIfam" id="TIGR01083">
    <property type="entry name" value="nth"/>
    <property type="match status" value="1"/>
</dbReference>
<dbReference type="EMBL" id="DTHJ01000148">
    <property type="protein sequence ID" value="HHS63404.1"/>
    <property type="molecule type" value="Genomic_DNA"/>
</dbReference>
<dbReference type="InterPro" id="IPR005759">
    <property type="entry name" value="Nth"/>
</dbReference>
<evidence type="ECO:0000256" key="2">
    <source>
        <dbReference type="ARBA" id="ARBA00022485"/>
    </source>
</evidence>
<feature type="domain" description="HhH-GPD" evidence="11">
    <location>
        <begin position="41"/>
        <end position="189"/>
    </location>
</feature>
<sequence length="215" mass="24388">MEKDKNLFAEKIVAGIKKHFPNPRIELNYKNEFELLIAVLLSAQTTDKKVNEVTPQLFSKYPTPQKLAQANINDLCKIIKPLGFFKRKSELIKKCAQKICEQFNGKIPSTLEELVLLPGVGRKTASAVLVNAFNKPAIVVDTHVIRVATERLKLSKEKDAEKIEQDLAKFFPQKDWQFIANGFVLFGRYICTAINPNCASCQLYNLCPYENKAIK</sequence>
<dbReference type="GO" id="GO:0046872">
    <property type="term" value="F:metal ion binding"/>
    <property type="evidence" value="ECO:0007669"/>
    <property type="project" value="UniProtKB-KW"/>
</dbReference>
<dbReference type="InterPro" id="IPR023170">
    <property type="entry name" value="HhH_base_excis_C"/>
</dbReference>
<feature type="binding site" evidence="10">
    <location>
        <position position="207"/>
    </location>
    <ligand>
        <name>[4Fe-4S] cluster</name>
        <dbReference type="ChEBI" id="CHEBI:49883"/>
    </ligand>
</feature>
<dbReference type="InterPro" id="IPR003265">
    <property type="entry name" value="HhH-GPD_domain"/>
</dbReference>
<dbReference type="GO" id="GO:0003677">
    <property type="term" value="F:DNA binding"/>
    <property type="evidence" value="ECO:0007669"/>
    <property type="project" value="UniProtKB-UniRule"/>
</dbReference>
<evidence type="ECO:0000313" key="12">
    <source>
        <dbReference type="EMBL" id="HHS63404.1"/>
    </source>
</evidence>
<keyword evidence="5 10" id="KW-0378">Hydrolase</keyword>
<evidence type="ECO:0000256" key="1">
    <source>
        <dbReference type="ARBA" id="ARBA00008343"/>
    </source>
</evidence>
<gene>
    <name evidence="10 12" type="primary">nth</name>
    <name evidence="12" type="ORF">ENV70_07350</name>
</gene>
<dbReference type="EC" id="4.2.99.18" evidence="10"/>
<dbReference type="GO" id="GO:0051539">
    <property type="term" value="F:4 iron, 4 sulfur cluster binding"/>
    <property type="evidence" value="ECO:0007669"/>
    <property type="project" value="UniProtKB-UniRule"/>
</dbReference>
<dbReference type="InterPro" id="IPR004036">
    <property type="entry name" value="Endonuclease-III-like_CS2"/>
</dbReference>
<reference evidence="12" key="1">
    <citation type="journal article" date="2020" name="mSystems">
        <title>Genome- and Community-Level Interaction Insights into Carbon Utilization and Element Cycling Functions of Hydrothermarchaeota in Hydrothermal Sediment.</title>
        <authorList>
            <person name="Zhou Z."/>
            <person name="Liu Y."/>
            <person name="Xu W."/>
            <person name="Pan J."/>
            <person name="Luo Z.H."/>
            <person name="Li M."/>
        </authorList>
    </citation>
    <scope>NUCLEOTIDE SEQUENCE [LARGE SCALE GENOMIC DNA]</scope>
    <source>
        <strain evidence="12">SpSt-783</strain>
    </source>
</reference>
<dbReference type="PANTHER" id="PTHR10359">
    <property type="entry name" value="A/G-SPECIFIC ADENINE GLYCOSYLASE/ENDONUCLEASE III"/>
    <property type="match status" value="1"/>
</dbReference>
<dbReference type="PANTHER" id="PTHR10359:SF18">
    <property type="entry name" value="ENDONUCLEASE III"/>
    <property type="match status" value="1"/>
</dbReference>
<organism evidence="12">
    <name type="scientific">candidate division WOR-3 bacterium</name>
    <dbReference type="NCBI Taxonomy" id="2052148"/>
    <lineage>
        <taxon>Bacteria</taxon>
        <taxon>Bacteria division WOR-3</taxon>
    </lineage>
</organism>
<evidence type="ECO:0000256" key="8">
    <source>
        <dbReference type="ARBA" id="ARBA00023204"/>
    </source>
</evidence>
<keyword evidence="7 10" id="KW-0411">Iron-sulfur</keyword>
<keyword evidence="2 10" id="KW-0004">4Fe-4S</keyword>
<evidence type="ECO:0000259" key="11">
    <source>
        <dbReference type="SMART" id="SM00478"/>
    </source>
</evidence>
<keyword evidence="3 10" id="KW-0479">Metal-binding</keyword>
<dbReference type="Gene3D" id="1.10.1670.10">
    <property type="entry name" value="Helix-hairpin-Helix base-excision DNA repair enzymes (C-terminal)"/>
    <property type="match status" value="1"/>
</dbReference>
<proteinExistence type="inferred from homology"/>
<keyword evidence="9 10" id="KW-0326">Glycosidase</keyword>
<evidence type="ECO:0000256" key="4">
    <source>
        <dbReference type="ARBA" id="ARBA00022763"/>
    </source>
</evidence>
<dbReference type="FunFam" id="1.10.340.30:FF:000001">
    <property type="entry name" value="Endonuclease III"/>
    <property type="match status" value="1"/>
</dbReference>
<comment type="cofactor">
    <cofactor evidence="10">
        <name>[4Fe-4S] cluster</name>
        <dbReference type="ChEBI" id="CHEBI:49883"/>
    </cofactor>
    <text evidence="10">Binds 1 [4Fe-4S] cluster.</text>
</comment>
<dbReference type="GO" id="GO:0140078">
    <property type="term" value="F:class I DNA-(apurinic or apyrimidinic site) endonuclease activity"/>
    <property type="evidence" value="ECO:0007669"/>
    <property type="project" value="UniProtKB-EC"/>
</dbReference>
<dbReference type="CDD" id="cd00056">
    <property type="entry name" value="ENDO3c"/>
    <property type="match status" value="1"/>
</dbReference>
<evidence type="ECO:0000256" key="5">
    <source>
        <dbReference type="ARBA" id="ARBA00022801"/>
    </source>
</evidence>
<dbReference type="AlphaFoldDB" id="A0A7C6EHP4"/>
<feature type="binding site" evidence="10">
    <location>
        <position position="191"/>
    </location>
    <ligand>
        <name>[4Fe-4S] cluster</name>
        <dbReference type="ChEBI" id="CHEBI:49883"/>
    </ligand>
</feature>
<dbReference type="GO" id="GO:0006285">
    <property type="term" value="P:base-excision repair, AP site formation"/>
    <property type="evidence" value="ECO:0007669"/>
    <property type="project" value="TreeGrafter"/>
</dbReference>
<dbReference type="Gene3D" id="1.10.340.30">
    <property type="entry name" value="Hypothetical protein, domain 2"/>
    <property type="match status" value="1"/>
</dbReference>
<keyword evidence="10" id="KW-0238">DNA-binding</keyword>
<comment type="caution">
    <text evidence="12">The sequence shown here is derived from an EMBL/GenBank/DDBJ whole genome shotgun (WGS) entry which is preliminary data.</text>
</comment>
<evidence type="ECO:0000256" key="10">
    <source>
        <dbReference type="HAMAP-Rule" id="MF_00942"/>
    </source>
</evidence>
<name>A0A7C6EHP4_UNCW3</name>
<comment type="function">
    <text evidence="10">DNA repair enzyme that has both DNA N-glycosylase activity and AP-lyase activity. The DNA N-glycosylase activity releases various damaged pyrimidines from DNA by cleaving the N-glycosidic bond, leaving an AP (apurinic/apyrimidinic) site. The AP-lyase activity cleaves the phosphodiester bond 3' to the AP site by a beta-elimination, leaving a 3'-terminal unsaturated sugar and a product with a terminal 5'-phosphate.</text>
</comment>
<dbReference type="HAMAP" id="MF_00942">
    <property type="entry name" value="Nth"/>
    <property type="match status" value="1"/>
</dbReference>
<protein>
    <recommendedName>
        <fullName evidence="10">Endonuclease III</fullName>
        <ecNumber evidence="10">4.2.99.18</ecNumber>
    </recommendedName>
    <alternativeName>
        <fullName evidence="10">DNA-(apurinic or apyrimidinic site) lyase</fullName>
    </alternativeName>
</protein>
<keyword evidence="4 10" id="KW-0227">DNA damage</keyword>
<evidence type="ECO:0000256" key="3">
    <source>
        <dbReference type="ARBA" id="ARBA00022723"/>
    </source>
</evidence>
<dbReference type="InterPro" id="IPR011257">
    <property type="entry name" value="DNA_glycosylase"/>
</dbReference>
<comment type="similarity">
    <text evidence="1 10">Belongs to the Nth/MutY family.</text>
</comment>
<feature type="binding site" evidence="10">
    <location>
        <position position="201"/>
    </location>
    <ligand>
        <name>[4Fe-4S] cluster</name>
        <dbReference type="ChEBI" id="CHEBI:49883"/>
    </ligand>
</feature>
<evidence type="ECO:0000256" key="7">
    <source>
        <dbReference type="ARBA" id="ARBA00023014"/>
    </source>
</evidence>
<dbReference type="Pfam" id="PF00730">
    <property type="entry name" value="HhH-GPD"/>
    <property type="match status" value="1"/>
</dbReference>
<evidence type="ECO:0000256" key="9">
    <source>
        <dbReference type="ARBA" id="ARBA00023295"/>
    </source>
</evidence>
<keyword evidence="6 10" id="KW-0408">Iron</keyword>
<comment type="catalytic activity">
    <reaction evidence="10">
        <text>2'-deoxyribonucleotide-(2'-deoxyribose 5'-phosphate)-2'-deoxyribonucleotide-DNA = a 3'-end 2'-deoxyribonucleotide-(2,3-dehydro-2,3-deoxyribose 5'-phosphate)-DNA + a 5'-end 5'-phospho-2'-deoxyribonucleoside-DNA + H(+)</text>
        <dbReference type="Rhea" id="RHEA:66592"/>
        <dbReference type="Rhea" id="RHEA-COMP:13180"/>
        <dbReference type="Rhea" id="RHEA-COMP:16897"/>
        <dbReference type="Rhea" id="RHEA-COMP:17067"/>
        <dbReference type="ChEBI" id="CHEBI:15378"/>
        <dbReference type="ChEBI" id="CHEBI:136412"/>
        <dbReference type="ChEBI" id="CHEBI:157695"/>
        <dbReference type="ChEBI" id="CHEBI:167181"/>
        <dbReference type="EC" id="4.2.99.18"/>
    </reaction>
</comment>
<dbReference type="GO" id="GO:0019104">
    <property type="term" value="F:DNA N-glycosylase activity"/>
    <property type="evidence" value="ECO:0007669"/>
    <property type="project" value="UniProtKB-UniRule"/>
</dbReference>
<dbReference type="Pfam" id="PF00633">
    <property type="entry name" value="HHH"/>
    <property type="match status" value="1"/>
</dbReference>
<feature type="binding site" evidence="10">
    <location>
        <position position="198"/>
    </location>
    <ligand>
        <name>[4Fe-4S] cluster</name>
        <dbReference type="ChEBI" id="CHEBI:49883"/>
    </ligand>
</feature>
<dbReference type="PIRSF" id="PIRSF001435">
    <property type="entry name" value="Nth"/>
    <property type="match status" value="1"/>
</dbReference>
<keyword evidence="12" id="KW-0540">Nuclease</keyword>
<keyword evidence="10" id="KW-0456">Lyase</keyword>
<keyword evidence="12" id="KW-0255">Endonuclease</keyword>
<dbReference type="SUPFAM" id="SSF48150">
    <property type="entry name" value="DNA-glycosylase"/>
    <property type="match status" value="1"/>
</dbReference>
<dbReference type="PROSITE" id="PS01155">
    <property type="entry name" value="ENDONUCLEASE_III_2"/>
    <property type="match status" value="1"/>
</dbReference>
<evidence type="ECO:0000256" key="6">
    <source>
        <dbReference type="ARBA" id="ARBA00023004"/>
    </source>
</evidence>
<dbReference type="InterPro" id="IPR000445">
    <property type="entry name" value="HhH_motif"/>
</dbReference>
<keyword evidence="8 10" id="KW-0234">DNA repair</keyword>
<accession>A0A7C6EHP4</accession>
<dbReference type="SMART" id="SM00478">
    <property type="entry name" value="ENDO3c"/>
    <property type="match status" value="1"/>
</dbReference>